<keyword evidence="3" id="KW-1185">Reference proteome</keyword>
<accession>A0ABW2KZ83</accession>
<sequence>MPAPTDRPTAVLATRTARTPAARLTLGLLPLLGALLFLAGCAIEVNGETDEWRDGAYRPRSATDICRREVYRSYDDDYRVAFELPEMRTEGAKQTVTQTFTLTPKRGRSGQETRTIRCTVTDGALTDVATVR</sequence>
<keyword evidence="1" id="KW-1133">Transmembrane helix</keyword>
<comment type="caution">
    <text evidence="2">The sequence shown here is derived from an EMBL/GenBank/DDBJ whole genome shotgun (WGS) entry which is preliminary data.</text>
</comment>
<reference evidence="3" key="1">
    <citation type="journal article" date="2019" name="Int. J. Syst. Evol. Microbiol.">
        <title>The Global Catalogue of Microorganisms (GCM) 10K type strain sequencing project: providing services to taxonomists for standard genome sequencing and annotation.</title>
        <authorList>
            <consortium name="The Broad Institute Genomics Platform"/>
            <consortium name="The Broad Institute Genome Sequencing Center for Infectious Disease"/>
            <person name="Wu L."/>
            <person name="Ma J."/>
        </authorList>
    </citation>
    <scope>NUCLEOTIDE SEQUENCE [LARGE SCALE GENOMIC DNA]</scope>
    <source>
        <strain evidence="3">CGMCC 1.16275</strain>
    </source>
</reference>
<dbReference type="Proteomes" id="UP001596456">
    <property type="component" value="Unassembled WGS sequence"/>
</dbReference>
<name>A0ABW2KZ83_9PROT</name>
<dbReference type="EMBL" id="JBHTCM010000014">
    <property type="protein sequence ID" value="MFC7334251.1"/>
    <property type="molecule type" value="Genomic_DNA"/>
</dbReference>
<gene>
    <name evidence="2" type="ORF">ACFQPS_13875</name>
</gene>
<evidence type="ECO:0008006" key="4">
    <source>
        <dbReference type="Google" id="ProtNLM"/>
    </source>
</evidence>
<protein>
    <recommendedName>
        <fullName evidence="4">Lipoprotein</fullName>
    </recommendedName>
</protein>
<evidence type="ECO:0000256" key="1">
    <source>
        <dbReference type="SAM" id="Phobius"/>
    </source>
</evidence>
<organism evidence="2 3">
    <name type="scientific">Rhodocista pekingensis</name>
    <dbReference type="NCBI Taxonomy" id="201185"/>
    <lineage>
        <taxon>Bacteria</taxon>
        <taxon>Pseudomonadati</taxon>
        <taxon>Pseudomonadota</taxon>
        <taxon>Alphaproteobacteria</taxon>
        <taxon>Rhodospirillales</taxon>
        <taxon>Azospirillaceae</taxon>
        <taxon>Rhodocista</taxon>
    </lineage>
</organism>
<evidence type="ECO:0000313" key="3">
    <source>
        <dbReference type="Proteomes" id="UP001596456"/>
    </source>
</evidence>
<keyword evidence="1" id="KW-0812">Transmembrane</keyword>
<feature type="transmembrane region" description="Helical" evidence="1">
    <location>
        <begin position="20"/>
        <end position="43"/>
    </location>
</feature>
<evidence type="ECO:0000313" key="2">
    <source>
        <dbReference type="EMBL" id="MFC7334251.1"/>
    </source>
</evidence>
<keyword evidence="1" id="KW-0472">Membrane</keyword>
<proteinExistence type="predicted"/>
<dbReference type="RefSeq" id="WP_377359815.1">
    <property type="nucleotide sequence ID" value="NZ_JBHTCM010000014.1"/>
</dbReference>